<feature type="region of interest" description="Disordered" evidence="1">
    <location>
        <begin position="1"/>
        <end position="234"/>
    </location>
</feature>
<organism evidence="2 3">
    <name type="scientific">Candidula unifasciata</name>
    <dbReference type="NCBI Taxonomy" id="100452"/>
    <lineage>
        <taxon>Eukaryota</taxon>
        <taxon>Metazoa</taxon>
        <taxon>Spiralia</taxon>
        <taxon>Lophotrochozoa</taxon>
        <taxon>Mollusca</taxon>
        <taxon>Gastropoda</taxon>
        <taxon>Heterobranchia</taxon>
        <taxon>Euthyneura</taxon>
        <taxon>Panpulmonata</taxon>
        <taxon>Eupulmonata</taxon>
        <taxon>Stylommatophora</taxon>
        <taxon>Helicina</taxon>
        <taxon>Helicoidea</taxon>
        <taxon>Geomitridae</taxon>
        <taxon>Candidula</taxon>
    </lineage>
</organism>
<feature type="compositionally biased region" description="Basic and acidic residues" evidence="1">
    <location>
        <begin position="7"/>
        <end position="23"/>
    </location>
</feature>
<dbReference type="Proteomes" id="UP000678393">
    <property type="component" value="Unassembled WGS sequence"/>
</dbReference>
<dbReference type="AlphaFoldDB" id="A0A8S3ZAN0"/>
<reference evidence="2" key="1">
    <citation type="submission" date="2021-04" db="EMBL/GenBank/DDBJ databases">
        <authorList>
            <consortium name="Molecular Ecology Group"/>
        </authorList>
    </citation>
    <scope>NUCLEOTIDE SEQUENCE</scope>
</reference>
<evidence type="ECO:0000256" key="1">
    <source>
        <dbReference type="SAM" id="MobiDB-lite"/>
    </source>
</evidence>
<gene>
    <name evidence="2" type="ORF">CUNI_LOCUS11807</name>
</gene>
<name>A0A8S3ZAN0_9EUPU</name>
<evidence type="ECO:0000313" key="2">
    <source>
        <dbReference type="EMBL" id="CAG5126249.1"/>
    </source>
</evidence>
<evidence type="ECO:0000313" key="3">
    <source>
        <dbReference type="Proteomes" id="UP000678393"/>
    </source>
</evidence>
<sequence>NDSGRGGSEDETSHRGSGLDHGNKLHHPNYHRGPPPSSDNRNKPQPYHQQKILPAKSASKSSLHSSKGKPHLQPGPSKRSSYTSDVDSDLPRNRGSQVRLDNERSTGNQGFPCGKNPDNLGRSTNQTLPFPREKSSSQRLTKDSTKGFGASSEGINSSNQTFRGPPSARLQTAPTVVNPSKGRQLYQAPPKSFAPPTRSYKYTDRAYPVSDRHSSPTSLLEDEDRTTTSGSYTVNTEELRDDLHSLVLHDTVV</sequence>
<comment type="caution">
    <text evidence="2">The sequence shown here is derived from an EMBL/GenBank/DDBJ whole genome shotgun (WGS) entry which is preliminary data.</text>
</comment>
<feature type="compositionally biased region" description="Low complexity" evidence="1">
    <location>
        <begin position="53"/>
        <end position="65"/>
    </location>
</feature>
<feature type="non-terminal residue" evidence="2">
    <location>
        <position position="1"/>
    </location>
</feature>
<feature type="compositionally biased region" description="Polar residues" evidence="1">
    <location>
        <begin position="169"/>
        <end position="178"/>
    </location>
</feature>
<feature type="compositionally biased region" description="Polar residues" evidence="1">
    <location>
        <begin position="153"/>
        <end position="162"/>
    </location>
</feature>
<accession>A0A8S3ZAN0</accession>
<protein>
    <submittedName>
        <fullName evidence="2">Uncharacterized protein</fullName>
    </submittedName>
</protein>
<dbReference type="EMBL" id="CAJHNH020002302">
    <property type="protein sequence ID" value="CAG5126249.1"/>
    <property type="molecule type" value="Genomic_DNA"/>
</dbReference>
<feature type="compositionally biased region" description="Basic and acidic residues" evidence="1">
    <location>
        <begin position="131"/>
        <end position="145"/>
    </location>
</feature>
<keyword evidence="3" id="KW-1185">Reference proteome</keyword>
<proteinExistence type="predicted"/>